<evidence type="ECO:0000313" key="2">
    <source>
        <dbReference type="Proteomes" id="UP000620147"/>
    </source>
</evidence>
<dbReference type="Proteomes" id="UP000620147">
    <property type="component" value="Unassembled WGS sequence"/>
</dbReference>
<evidence type="ECO:0008006" key="3">
    <source>
        <dbReference type="Google" id="ProtNLM"/>
    </source>
</evidence>
<protein>
    <recommendedName>
        <fullName evidence="3">CopG family transcriptional regulator</fullName>
    </recommendedName>
</protein>
<comment type="caution">
    <text evidence="1">The sequence shown here is derived from an EMBL/GenBank/DDBJ whole genome shotgun (WGS) entry which is preliminary data.</text>
</comment>
<reference evidence="1 2" key="1">
    <citation type="submission" date="2020-06" db="EMBL/GenBank/DDBJ databases">
        <title>Characterization of fructooligosaccharide metabolism and fructooligosaccharide-degrading enzymes in human commensal butyrate producers.</title>
        <authorList>
            <person name="Tanno H."/>
            <person name="Fujii T."/>
            <person name="Hirano K."/>
            <person name="Maeno S."/>
            <person name="Tonozuka T."/>
            <person name="Sakamoto M."/>
            <person name="Ohkuma M."/>
            <person name="Tochio T."/>
            <person name="Endo A."/>
        </authorList>
    </citation>
    <scope>NUCLEOTIDE SEQUENCE [LARGE SCALE GENOMIC DNA]</scope>
    <source>
        <strain evidence="1 2">JCM 31056</strain>
    </source>
</reference>
<proteinExistence type="predicted"/>
<evidence type="ECO:0000313" key="1">
    <source>
        <dbReference type="EMBL" id="GFO89263.1"/>
    </source>
</evidence>
<gene>
    <name evidence="1" type="ORF">BUFA31_24270</name>
</gene>
<name>A0ABQ1E2R7_9FIRM</name>
<sequence length="48" mass="5768">MKITFDVDPRTASALLKYAARWSMTPGEIIDGLMRFYKREMKERYNHE</sequence>
<keyword evidence="2" id="KW-1185">Reference proteome</keyword>
<organism evidence="1 2">
    <name type="scientific">Butyricicoccus faecihominis</name>
    <dbReference type="NCBI Taxonomy" id="1712515"/>
    <lineage>
        <taxon>Bacteria</taxon>
        <taxon>Bacillati</taxon>
        <taxon>Bacillota</taxon>
        <taxon>Clostridia</taxon>
        <taxon>Eubacteriales</taxon>
        <taxon>Butyricicoccaceae</taxon>
        <taxon>Butyricicoccus</taxon>
    </lineage>
</organism>
<accession>A0ABQ1E2R7</accession>
<dbReference type="EMBL" id="BLYJ01000040">
    <property type="protein sequence ID" value="GFO89263.1"/>
    <property type="molecule type" value="Genomic_DNA"/>
</dbReference>
<dbReference type="RefSeq" id="WP_158578297.1">
    <property type="nucleotide sequence ID" value="NZ_BLYJ01000040.1"/>
</dbReference>